<organism evidence="2 3">
    <name type="scientific">Paraprevotella xylaniphila YIT 11841</name>
    <dbReference type="NCBI Taxonomy" id="762982"/>
    <lineage>
        <taxon>Bacteria</taxon>
        <taxon>Pseudomonadati</taxon>
        <taxon>Bacteroidota</taxon>
        <taxon>Bacteroidia</taxon>
        <taxon>Bacteroidales</taxon>
        <taxon>Prevotellaceae</taxon>
        <taxon>Paraprevotella</taxon>
    </lineage>
</organism>
<dbReference type="PROSITE" id="PS51186">
    <property type="entry name" value="GNAT"/>
    <property type="match status" value="1"/>
</dbReference>
<dbReference type="RefSeq" id="WP_008628626.1">
    <property type="nucleotide sequence ID" value="NZ_GL883870.1"/>
</dbReference>
<dbReference type="GO" id="GO:0016747">
    <property type="term" value="F:acyltransferase activity, transferring groups other than amino-acyl groups"/>
    <property type="evidence" value="ECO:0007669"/>
    <property type="project" value="InterPro"/>
</dbReference>
<dbReference type="HOGENOM" id="CLU_105077_1_2_10"/>
<dbReference type="Pfam" id="PF00583">
    <property type="entry name" value="Acetyltransf_1"/>
    <property type="match status" value="1"/>
</dbReference>
<dbReference type="EMBL" id="AFBR01000073">
    <property type="protein sequence ID" value="EGG51899.1"/>
    <property type="molecule type" value="Genomic_DNA"/>
</dbReference>
<dbReference type="Gene3D" id="3.40.630.30">
    <property type="match status" value="1"/>
</dbReference>
<keyword evidence="2" id="KW-0808">Transferase</keyword>
<dbReference type="OrthoDB" id="9127144at2"/>
<dbReference type="eggNOG" id="COG0456">
    <property type="taxonomic scope" value="Bacteria"/>
</dbReference>
<reference evidence="2 3" key="1">
    <citation type="submission" date="2011-02" db="EMBL/GenBank/DDBJ databases">
        <authorList>
            <person name="Weinstock G."/>
            <person name="Sodergren E."/>
            <person name="Clifton S."/>
            <person name="Fulton L."/>
            <person name="Fulton B."/>
            <person name="Courtney L."/>
            <person name="Fronick C."/>
            <person name="Harrison M."/>
            <person name="Strong C."/>
            <person name="Farmer C."/>
            <person name="Delahaunty K."/>
            <person name="Markovic C."/>
            <person name="Hall O."/>
            <person name="Minx P."/>
            <person name="Tomlinson C."/>
            <person name="Mitreva M."/>
            <person name="Hou S."/>
            <person name="Chen J."/>
            <person name="Wollam A."/>
            <person name="Pepin K.H."/>
            <person name="Johnson M."/>
            <person name="Bhonagiri V."/>
            <person name="Zhang X."/>
            <person name="Suruliraj S."/>
            <person name="Warren W."/>
            <person name="Chinwalla A."/>
            <person name="Mardis E.R."/>
            <person name="Wilson R.K."/>
        </authorList>
    </citation>
    <scope>NUCLEOTIDE SEQUENCE [LARGE SCALE GENOMIC DNA]</scope>
    <source>
        <strain evidence="2 3">YIT 11841</strain>
    </source>
</reference>
<name>F3QWJ5_9BACT</name>
<evidence type="ECO:0000259" key="1">
    <source>
        <dbReference type="PROSITE" id="PS51186"/>
    </source>
</evidence>
<dbReference type="SUPFAM" id="SSF55729">
    <property type="entry name" value="Acyl-CoA N-acyltransferases (Nat)"/>
    <property type="match status" value="1"/>
</dbReference>
<comment type="caution">
    <text evidence="2">The sequence shown here is derived from an EMBL/GenBank/DDBJ whole genome shotgun (WGS) entry which is preliminary data.</text>
</comment>
<gene>
    <name evidence="2" type="ORF">HMPREF9442_02576</name>
</gene>
<accession>F3QWJ5</accession>
<dbReference type="Proteomes" id="UP000005546">
    <property type="component" value="Unassembled WGS sequence"/>
</dbReference>
<dbReference type="InterPro" id="IPR000182">
    <property type="entry name" value="GNAT_dom"/>
</dbReference>
<feature type="domain" description="N-acetyltransferase" evidence="1">
    <location>
        <begin position="1"/>
        <end position="143"/>
    </location>
</feature>
<evidence type="ECO:0000313" key="3">
    <source>
        <dbReference type="Proteomes" id="UP000005546"/>
    </source>
</evidence>
<dbReference type="InterPro" id="IPR016181">
    <property type="entry name" value="Acyl_CoA_acyltransferase"/>
</dbReference>
<proteinExistence type="predicted"/>
<dbReference type="STRING" id="762982.HMPREF9442_02576"/>
<sequence>MELIPVKTTDPYYAEAERLMTDAFPPEERRPLERQRQYTDHNPLFHPQVVVENGTFAGLFNYWTLDGFLYGEHLATCPHLRGGGLGRRILDAFIRQAGQPIVLEVEPPTTDIAARRIGFYRRCGFRLWEHRTYMQPPYAADLSPLPLLLMVHGDLDEEKDFERICHEIHTKVYGWQGGKLEPESPYK</sequence>
<evidence type="ECO:0000313" key="2">
    <source>
        <dbReference type="EMBL" id="EGG51899.1"/>
    </source>
</evidence>
<keyword evidence="3" id="KW-1185">Reference proteome</keyword>
<dbReference type="AlphaFoldDB" id="F3QWJ5"/>
<protein>
    <submittedName>
        <fullName evidence="2">Acetyltransferase, GNAT family</fullName>
    </submittedName>
</protein>